<accession>A0AB38PAD9</accession>
<evidence type="ECO:0000313" key="2">
    <source>
        <dbReference type="Proteomes" id="UP000306327"/>
    </source>
</evidence>
<dbReference type="Proteomes" id="UP000306327">
    <property type="component" value="Unassembled WGS sequence"/>
</dbReference>
<evidence type="ECO:0000313" key="1">
    <source>
        <dbReference type="EMBL" id="TKK23407.1"/>
    </source>
</evidence>
<name>A0AB38PAD9_9ENTR</name>
<dbReference type="EMBL" id="QGAL01000001">
    <property type="protein sequence ID" value="TKK23407.1"/>
    <property type="molecule type" value="Genomic_DNA"/>
</dbReference>
<protein>
    <submittedName>
        <fullName evidence="1">Uncharacterized protein</fullName>
    </submittedName>
</protein>
<dbReference type="AlphaFoldDB" id="A0AB38PAD9"/>
<gene>
    <name evidence="1" type="ORF">EcCFBP13530_04415</name>
</gene>
<reference evidence="1 2" key="1">
    <citation type="journal article" date="2019" name="Sci. Rep.">
        <title>Differences in resource use lead to coexistence of seed-transmitted microbial populations.</title>
        <authorList>
            <person name="Torres-Cortes G."/>
            <person name="Garcia B.J."/>
            <person name="Compant S."/>
            <person name="Rezki S."/>
            <person name="Jones P."/>
            <person name="Preveaux A."/>
            <person name="Briand M."/>
            <person name="Roulet A."/>
            <person name="Bouchez O."/>
            <person name="Jacobson D."/>
            <person name="Barret M."/>
        </authorList>
    </citation>
    <scope>NUCLEOTIDE SEQUENCE [LARGE SCALE GENOMIC DNA]</scope>
    <source>
        <strain evidence="1 2">CFBP13530</strain>
    </source>
</reference>
<comment type="caution">
    <text evidence="1">The sequence shown here is derived from an EMBL/GenBank/DDBJ whole genome shotgun (WGS) entry which is preliminary data.</text>
</comment>
<dbReference type="RefSeq" id="WP_137271956.1">
    <property type="nucleotide sequence ID" value="NZ_QGAL01000001.1"/>
</dbReference>
<sequence>MTNVTKIENLIEQYDDAMSDRDIPLCKLLKAVIELLVALNHAEALRINKALDKAGLIIRAMKGADIEGVLAGIRGGMYRDGLDEIEWCANAALHLEVSKAHAEALGMNSAIDRMVDEYEHVAACEYDEREEMARLALVGNGTYENLPEVFGKPLFKQLHLTANRLYSEGYVSNPDERGSEEYIEECQRLRAIWAANGNEKRRDVVELAHDKAHEMNAELSSVSIH</sequence>
<proteinExistence type="predicted"/>
<organism evidence="1 2">
    <name type="scientific">Enterobacter cancerogenus</name>
    <dbReference type="NCBI Taxonomy" id="69218"/>
    <lineage>
        <taxon>Bacteria</taxon>
        <taxon>Pseudomonadati</taxon>
        <taxon>Pseudomonadota</taxon>
        <taxon>Gammaproteobacteria</taxon>
        <taxon>Enterobacterales</taxon>
        <taxon>Enterobacteriaceae</taxon>
        <taxon>Enterobacter</taxon>
        <taxon>Enterobacter cloacae complex</taxon>
    </lineage>
</organism>